<dbReference type="AlphaFoldDB" id="A0A0S3S6N4"/>
<evidence type="ECO:0000313" key="2">
    <source>
        <dbReference type="Proteomes" id="UP000291084"/>
    </source>
</evidence>
<name>A0A0S3S6N4_PHAAN</name>
<reference evidence="1 2" key="1">
    <citation type="journal article" date="2015" name="Sci. Rep.">
        <title>The power of single molecule real-time sequencing technology in the de novo assembly of a eukaryotic genome.</title>
        <authorList>
            <person name="Sakai H."/>
            <person name="Naito K."/>
            <person name="Ogiso-Tanaka E."/>
            <person name="Takahashi Y."/>
            <person name="Iseki K."/>
            <person name="Muto C."/>
            <person name="Satou K."/>
            <person name="Teruya K."/>
            <person name="Shiroma A."/>
            <person name="Shimoji M."/>
            <person name="Hirano T."/>
            <person name="Itoh T."/>
            <person name="Kaga A."/>
            <person name="Tomooka N."/>
        </authorList>
    </citation>
    <scope>NUCLEOTIDE SEQUENCE [LARGE SCALE GENOMIC DNA]</scope>
    <source>
        <strain evidence="2">cv. Shumari</strain>
    </source>
</reference>
<accession>A0A0S3S6N4</accession>
<proteinExistence type="predicted"/>
<dbReference type="EMBL" id="AP015038">
    <property type="protein sequence ID" value="BAT88500.1"/>
    <property type="molecule type" value="Genomic_DNA"/>
</dbReference>
<gene>
    <name evidence="1" type="primary">Vigan.05G200900</name>
    <name evidence="1" type="ORF">VIGAN_05200900</name>
</gene>
<evidence type="ECO:0000313" key="1">
    <source>
        <dbReference type="EMBL" id="BAT88500.1"/>
    </source>
</evidence>
<sequence length="109" mass="13061">MMVRSQKMEALEHQESLHSYPFYPWDHQKQDQNPDPSLTEDATVEGYHQYPVQNHFHHDPLYLYHPSHHPYSSFDSRVPYSPYQDCSLFPSYLLSHNLYSRLPLGNYHL</sequence>
<keyword evidence="2" id="KW-1185">Reference proteome</keyword>
<organism evidence="1 2">
    <name type="scientific">Vigna angularis var. angularis</name>
    <dbReference type="NCBI Taxonomy" id="157739"/>
    <lineage>
        <taxon>Eukaryota</taxon>
        <taxon>Viridiplantae</taxon>
        <taxon>Streptophyta</taxon>
        <taxon>Embryophyta</taxon>
        <taxon>Tracheophyta</taxon>
        <taxon>Spermatophyta</taxon>
        <taxon>Magnoliopsida</taxon>
        <taxon>eudicotyledons</taxon>
        <taxon>Gunneridae</taxon>
        <taxon>Pentapetalae</taxon>
        <taxon>rosids</taxon>
        <taxon>fabids</taxon>
        <taxon>Fabales</taxon>
        <taxon>Fabaceae</taxon>
        <taxon>Papilionoideae</taxon>
        <taxon>50 kb inversion clade</taxon>
        <taxon>NPAAA clade</taxon>
        <taxon>indigoferoid/millettioid clade</taxon>
        <taxon>Phaseoleae</taxon>
        <taxon>Vigna</taxon>
    </lineage>
</organism>
<protein>
    <submittedName>
        <fullName evidence="1">Uncharacterized protein</fullName>
    </submittedName>
</protein>
<dbReference type="Proteomes" id="UP000291084">
    <property type="component" value="Chromosome 5"/>
</dbReference>